<dbReference type="OrthoDB" id="250531at2"/>
<evidence type="ECO:0000313" key="16">
    <source>
        <dbReference type="Proteomes" id="UP000305848"/>
    </source>
</evidence>
<dbReference type="RefSeq" id="WP_137260774.1">
    <property type="nucleotide sequence ID" value="NZ_SZQL01000003.1"/>
</dbReference>
<keyword evidence="3 15" id="KW-0808">Transferase</keyword>
<dbReference type="EMBL" id="SZQL01000003">
    <property type="protein sequence ID" value="TKK70229.1"/>
    <property type="molecule type" value="Genomic_DNA"/>
</dbReference>
<dbReference type="PROSITE" id="PS00106">
    <property type="entry name" value="GALACTOKINASE"/>
    <property type="match status" value="1"/>
</dbReference>
<proteinExistence type="inferred from homology"/>
<dbReference type="GO" id="GO:0006012">
    <property type="term" value="P:galactose metabolic process"/>
    <property type="evidence" value="ECO:0007669"/>
    <property type="project" value="UniProtKB-UniRule"/>
</dbReference>
<dbReference type="InterPro" id="IPR020568">
    <property type="entry name" value="Ribosomal_Su5_D2-typ_SF"/>
</dbReference>
<evidence type="ECO:0000256" key="5">
    <source>
        <dbReference type="ARBA" id="ARBA00022741"/>
    </source>
</evidence>
<dbReference type="PANTHER" id="PTHR10457:SF7">
    <property type="entry name" value="GALACTOKINASE-RELATED"/>
    <property type="match status" value="1"/>
</dbReference>
<keyword evidence="16" id="KW-1185">Reference proteome</keyword>
<keyword evidence="6 15" id="KW-0418">Kinase</keyword>
<keyword evidence="2" id="KW-0963">Cytoplasm</keyword>
<dbReference type="Pfam" id="PF00288">
    <property type="entry name" value="GHMP_kinases_N"/>
    <property type="match status" value="1"/>
</dbReference>
<gene>
    <name evidence="15" type="primary">galK</name>
    <name evidence="15" type="ORF">FC093_05635</name>
</gene>
<evidence type="ECO:0000259" key="12">
    <source>
        <dbReference type="Pfam" id="PF00288"/>
    </source>
</evidence>
<evidence type="ECO:0000256" key="2">
    <source>
        <dbReference type="ARBA" id="ARBA00022490"/>
    </source>
</evidence>
<dbReference type="GO" id="GO:0005524">
    <property type="term" value="F:ATP binding"/>
    <property type="evidence" value="ECO:0007669"/>
    <property type="project" value="UniProtKB-UniRule"/>
</dbReference>
<dbReference type="FunFam" id="3.30.230.10:FF:000017">
    <property type="entry name" value="Galactokinase"/>
    <property type="match status" value="1"/>
</dbReference>
<keyword evidence="8" id="KW-0460">Magnesium</keyword>
<dbReference type="Gene3D" id="3.30.230.10">
    <property type="match status" value="1"/>
</dbReference>
<keyword evidence="10" id="KW-0119">Carbohydrate metabolism</keyword>
<evidence type="ECO:0000313" key="15">
    <source>
        <dbReference type="EMBL" id="TKK70229.1"/>
    </source>
</evidence>
<dbReference type="InterPro" id="IPR006204">
    <property type="entry name" value="GHMP_kinase_N_dom"/>
</dbReference>
<protein>
    <recommendedName>
        <fullName evidence="11">Galactokinase</fullName>
        <ecNumber evidence="11">2.7.1.6</ecNumber>
    </recommendedName>
</protein>
<evidence type="ECO:0000256" key="1">
    <source>
        <dbReference type="ARBA" id="ARBA00006566"/>
    </source>
</evidence>
<dbReference type="EC" id="2.7.1.6" evidence="11"/>
<dbReference type="InterPro" id="IPR000705">
    <property type="entry name" value="Galactokinase"/>
</dbReference>
<dbReference type="InterPro" id="IPR013750">
    <property type="entry name" value="GHMP_kinase_C_dom"/>
</dbReference>
<evidence type="ECO:0000256" key="3">
    <source>
        <dbReference type="ARBA" id="ARBA00022679"/>
    </source>
</evidence>
<dbReference type="SUPFAM" id="SSF55060">
    <property type="entry name" value="GHMP Kinase, C-terminal domain"/>
    <property type="match status" value="1"/>
</dbReference>
<dbReference type="PRINTS" id="PR00473">
    <property type="entry name" value="GALCTOKINASE"/>
</dbReference>
<dbReference type="SUPFAM" id="SSF54211">
    <property type="entry name" value="Ribosomal protein S5 domain 2-like"/>
    <property type="match status" value="1"/>
</dbReference>
<dbReference type="PANTHER" id="PTHR10457">
    <property type="entry name" value="MEVALONATE KINASE/GALACTOKINASE"/>
    <property type="match status" value="1"/>
</dbReference>
<dbReference type="PROSITE" id="PS00627">
    <property type="entry name" value="GHMP_KINASES_ATP"/>
    <property type="match status" value="1"/>
</dbReference>
<keyword evidence="5" id="KW-0547">Nucleotide-binding</keyword>
<keyword evidence="4" id="KW-0479">Metal-binding</keyword>
<reference evidence="15 16" key="1">
    <citation type="submission" date="2019-05" db="EMBL/GenBank/DDBJ databases">
        <title>Panacibacter sp. strain 17mud1-8 Genome sequencing and assembly.</title>
        <authorList>
            <person name="Chhetri G."/>
        </authorList>
    </citation>
    <scope>NUCLEOTIDE SEQUENCE [LARGE SCALE GENOMIC DNA]</scope>
    <source>
        <strain evidence="15 16">17mud1-8</strain>
    </source>
</reference>
<evidence type="ECO:0000256" key="9">
    <source>
        <dbReference type="ARBA" id="ARBA00023144"/>
    </source>
</evidence>
<dbReference type="NCBIfam" id="TIGR00131">
    <property type="entry name" value="gal_kin"/>
    <property type="match status" value="1"/>
</dbReference>
<organism evidence="15 16">
    <name type="scientific">Ilyomonas limi</name>
    <dbReference type="NCBI Taxonomy" id="2575867"/>
    <lineage>
        <taxon>Bacteria</taxon>
        <taxon>Pseudomonadati</taxon>
        <taxon>Bacteroidota</taxon>
        <taxon>Chitinophagia</taxon>
        <taxon>Chitinophagales</taxon>
        <taxon>Chitinophagaceae</taxon>
        <taxon>Ilyomonas</taxon>
    </lineage>
</organism>
<dbReference type="Pfam" id="PF10509">
    <property type="entry name" value="GalKase_gal_bdg"/>
    <property type="match status" value="1"/>
</dbReference>
<dbReference type="InterPro" id="IPR006206">
    <property type="entry name" value="Mevalonate/galactokinase"/>
</dbReference>
<name>A0A4U3L707_9BACT</name>
<evidence type="ECO:0000256" key="4">
    <source>
        <dbReference type="ARBA" id="ARBA00022723"/>
    </source>
</evidence>
<dbReference type="Pfam" id="PF08544">
    <property type="entry name" value="GHMP_kinases_C"/>
    <property type="match status" value="1"/>
</dbReference>
<feature type="domain" description="Galactokinase N-terminal" evidence="14">
    <location>
        <begin position="22"/>
        <end position="62"/>
    </location>
</feature>
<evidence type="ECO:0000259" key="14">
    <source>
        <dbReference type="Pfam" id="PF10509"/>
    </source>
</evidence>
<dbReference type="GO" id="GO:0004335">
    <property type="term" value="F:galactokinase activity"/>
    <property type="evidence" value="ECO:0007669"/>
    <property type="project" value="UniProtKB-UniRule"/>
</dbReference>
<comment type="similarity">
    <text evidence="1">Belongs to the GHMP kinase family. GalK subfamily.</text>
</comment>
<sequence>MQTVAKNTILSPLEKLKPFISEQTILVRSPGRINLIGEHTDYNEGYVLPAAIDKAAYLALTPRADNQINLFSIDLEDQYSGDIHDFERTEKSWPNYILGVADQFRQRGKLTSGFDAALTADVPIGAGLSSSAAVENAVVMALDAMLDTGYEKLTMVKMSQKAEHTFPRLMCGIMDMFASMFGKKNNVIRLDCRSLEYAYEPLDMSDFKIVLFDSNVEHSLGSSEYNVRRAQCEEGVALVKQYYPHVLSLRDVTMDMLNKYVLPVNELVYRRCSYVLEENARLLAACEYLEEGDMQAFGKKMYESHEGLSKKYEVSCKELDFLVEQVKNNPDVLGARMMGGGFGGCTINLVKEGAVESLIAEITKAYKAATGLDTKAYITKIEDGTTIL</sequence>
<dbReference type="Proteomes" id="UP000305848">
    <property type="component" value="Unassembled WGS sequence"/>
</dbReference>
<dbReference type="FunFam" id="3.30.70.890:FF:000001">
    <property type="entry name" value="Galactokinase"/>
    <property type="match status" value="1"/>
</dbReference>
<accession>A0A4U3L707</accession>
<dbReference type="InterPro" id="IPR014721">
    <property type="entry name" value="Ribsml_uS5_D2-typ_fold_subgr"/>
</dbReference>
<evidence type="ECO:0000256" key="11">
    <source>
        <dbReference type="NCBIfam" id="TIGR00131"/>
    </source>
</evidence>
<keyword evidence="9" id="KW-0299">Galactose metabolism</keyword>
<dbReference type="InterPro" id="IPR019741">
    <property type="entry name" value="Galactokinase_CS"/>
</dbReference>
<dbReference type="PIRSF" id="PIRSF000530">
    <property type="entry name" value="Galactokinase"/>
    <property type="match status" value="1"/>
</dbReference>
<evidence type="ECO:0000256" key="10">
    <source>
        <dbReference type="ARBA" id="ARBA00023277"/>
    </source>
</evidence>
<evidence type="ECO:0000256" key="6">
    <source>
        <dbReference type="ARBA" id="ARBA00022777"/>
    </source>
</evidence>
<comment type="caution">
    <text evidence="15">The sequence shown here is derived from an EMBL/GenBank/DDBJ whole genome shotgun (WGS) entry which is preliminary data.</text>
</comment>
<feature type="domain" description="GHMP kinase C-terminal" evidence="13">
    <location>
        <begin position="287"/>
        <end position="367"/>
    </location>
</feature>
<dbReference type="InterPro" id="IPR036554">
    <property type="entry name" value="GHMP_kinase_C_sf"/>
</dbReference>
<dbReference type="InterPro" id="IPR019539">
    <property type="entry name" value="GalKase_N"/>
</dbReference>
<dbReference type="GO" id="GO:0005829">
    <property type="term" value="C:cytosol"/>
    <property type="evidence" value="ECO:0007669"/>
    <property type="project" value="TreeGrafter"/>
</dbReference>
<dbReference type="GO" id="GO:0046872">
    <property type="term" value="F:metal ion binding"/>
    <property type="evidence" value="ECO:0007669"/>
    <property type="project" value="UniProtKB-KW"/>
</dbReference>
<evidence type="ECO:0000256" key="8">
    <source>
        <dbReference type="ARBA" id="ARBA00022842"/>
    </source>
</evidence>
<evidence type="ECO:0000256" key="7">
    <source>
        <dbReference type="ARBA" id="ARBA00022840"/>
    </source>
</evidence>
<dbReference type="Gene3D" id="3.30.70.890">
    <property type="entry name" value="GHMP kinase, C-terminal domain"/>
    <property type="match status" value="1"/>
</dbReference>
<dbReference type="AlphaFoldDB" id="A0A4U3L707"/>
<keyword evidence="7" id="KW-0067">ATP-binding</keyword>
<evidence type="ECO:0000259" key="13">
    <source>
        <dbReference type="Pfam" id="PF08544"/>
    </source>
</evidence>
<feature type="domain" description="GHMP kinase N-terminal" evidence="12">
    <location>
        <begin position="95"/>
        <end position="183"/>
    </location>
</feature>
<dbReference type="PRINTS" id="PR00959">
    <property type="entry name" value="MEVGALKINASE"/>
</dbReference>
<dbReference type="InterPro" id="IPR006203">
    <property type="entry name" value="GHMP_knse_ATP-bd_CS"/>
</dbReference>